<feature type="binding site" evidence="15">
    <location>
        <position position="412"/>
    </location>
    <ligand>
        <name>Zn(2+)</name>
        <dbReference type="ChEBI" id="CHEBI:29105"/>
    </ligand>
</feature>
<keyword evidence="8 15" id="KW-0862">Zinc</keyword>
<dbReference type="InterPro" id="IPR001679">
    <property type="entry name" value="DNA_ligase"/>
</dbReference>
<organism evidence="17 18">
    <name type="scientific">Candidatus Brevifilum fermentans</name>
    <dbReference type="NCBI Taxonomy" id="1986204"/>
    <lineage>
        <taxon>Bacteria</taxon>
        <taxon>Bacillati</taxon>
        <taxon>Chloroflexota</taxon>
        <taxon>Anaerolineae</taxon>
        <taxon>Anaerolineales</taxon>
        <taxon>Anaerolineaceae</taxon>
        <taxon>Candidatus Brevifilum</taxon>
    </lineage>
</organism>
<dbReference type="KEGG" id="abat:CFX1CAM_0839"/>
<dbReference type="SMART" id="SM00278">
    <property type="entry name" value="HhH1"/>
    <property type="match status" value="3"/>
</dbReference>
<evidence type="ECO:0000259" key="16">
    <source>
        <dbReference type="PROSITE" id="PS50172"/>
    </source>
</evidence>
<keyword evidence="10 15" id="KW-0520">NAD</keyword>
<dbReference type="InterPro" id="IPR003583">
    <property type="entry name" value="Hlx-hairpin-Hlx_DNA-bd_motif"/>
</dbReference>
<comment type="function">
    <text evidence="1 15">DNA ligase that catalyzes the formation of phosphodiester linkages between 5'-phosphoryl and 3'-hydroxyl groups in double-stranded DNA using NAD as a coenzyme and as the energy source for the reaction. It is essential for DNA replication and repair of damaged DNA.</text>
</comment>
<feature type="domain" description="BRCT" evidence="16">
    <location>
        <begin position="594"/>
        <end position="675"/>
    </location>
</feature>
<dbReference type="Gene3D" id="2.40.50.140">
    <property type="entry name" value="Nucleic acid-binding proteins"/>
    <property type="match status" value="1"/>
</dbReference>
<comment type="cofactor">
    <cofactor evidence="15">
        <name>Mg(2+)</name>
        <dbReference type="ChEBI" id="CHEBI:18420"/>
    </cofactor>
    <cofactor evidence="15">
        <name>Mn(2+)</name>
        <dbReference type="ChEBI" id="CHEBI:29035"/>
    </cofactor>
</comment>
<dbReference type="GO" id="GO:0006281">
    <property type="term" value="P:DNA repair"/>
    <property type="evidence" value="ECO:0007669"/>
    <property type="project" value="UniProtKB-KW"/>
</dbReference>
<evidence type="ECO:0000256" key="10">
    <source>
        <dbReference type="ARBA" id="ARBA00023027"/>
    </source>
</evidence>
<dbReference type="InterPro" id="IPR036420">
    <property type="entry name" value="BRCT_dom_sf"/>
</dbReference>
<dbReference type="GO" id="GO:0046872">
    <property type="term" value="F:metal ion binding"/>
    <property type="evidence" value="ECO:0007669"/>
    <property type="project" value="UniProtKB-KW"/>
</dbReference>
<dbReference type="FunFam" id="1.10.150.20:FF:000006">
    <property type="entry name" value="DNA ligase"/>
    <property type="match status" value="1"/>
</dbReference>
<feature type="active site" description="N6-AMP-lysine intermediate" evidence="15">
    <location>
        <position position="117"/>
    </location>
</feature>
<dbReference type="SMART" id="SM00292">
    <property type="entry name" value="BRCT"/>
    <property type="match status" value="1"/>
</dbReference>
<keyword evidence="4 15" id="KW-0436">Ligase</keyword>
<dbReference type="InterPro" id="IPR041663">
    <property type="entry name" value="DisA/LigA_HHH"/>
</dbReference>
<dbReference type="SUPFAM" id="SSF50249">
    <property type="entry name" value="Nucleic acid-binding proteins"/>
    <property type="match status" value="1"/>
</dbReference>
<name>A0A1Y6K2P5_9CHLR</name>
<evidence type="ECO:0000256" key="2">
    <source>
        <dbReference type="ARBA" id="ARBA00012722"/>
    </source>
</evidence>
<evidence type="ECO:0000256" key="5">
    <source>
        <dbReference type="ARBA" id="ARBA00022705"/>
    </source>
</evidence>
<feature type="binding site" evidence="15">
    <location>
        <begin position="83"/>
        <end position="84"/>
    </location>
    <ligand>
        <name>NAD(+)</name>
        <dbReference type="ChEBI" id="CHEBI:57540"/>
    </ligand>
</feature>
<keyword evidence="12 15" id="KW-0464">Manganese</keyword>
<dbReference type="SUPFAM" id="SSF52113">
    <property type="entry name" value="BRCT domain"/>
    <property type="match status" value="1"/>
</dbReference>
<evidence type="ECO:0000256" key="8">
    <source>
        <dbReference type="ARBA" id="ARBA00022833"/>
    </source>
</evidence>
<evidence type="ECO:0000256" key="7">
    <source>
        <dbReference type="ARBA" id="ARBA00022763"/>
    </source>
</evidence>
<dbReference type="PROSITE" id="PS50172">
    <property type="entry name" value="BRCT"/>
    <property type="match status" value="1"/>
</dbReference>
<dbReference type="InterPro" id="IPR012340">
    <property type="entry name" value="NA-bd_OB-fold"/>
</dbReference>
<dbReference type="GO" id="GO:0003677">
    <property type="term" value="F:DNA binding"/>
    <property type="evidence" value="ECO:0007669"/>
    <property type="project" value="InterPro"/>
</dbReference>
<feature type="binding site" evidence="15">
    <location>
        <position position="138"/>
    </location>
    <ligand>
        <name>NAD(+)</name>
        <dbReference type="ChEBI" id="CHEBI:57540"/>
    </ligand>
</feature>
<dbReference type="NCBIfam" id="TIGR00575">
    <property type="entry name" value="dnlj"/>
    <property type="match status" value="1"/>
</dbReference>
<dbReference type="PANTHER" id="PTHR23389">
    <property type="entry name" value="CHROMOSOME TRANSMISSION FIDELITY FACTOR 18"/>
    <property type="match status" value="1"/>
</dbReference>
<dbReference type="PIRSF" id="PIRSF001604">
    <property type="entry name" value="LigA"/>
    <property type="match status" value="1"/>
</dbReference>
<dbReference type="Pfam" id="PF03119">
    <property type="entry name" value="DNA_ligase_ZBD"/>
    <property type="match status" value="1"/>
</dbReference>
<dbReference type="SMART" id="SM00532">
    <property type="entry name" value="LIGANc"/>
    <property type="match status" value="1"/>
</dbReference>
<dbReference type="EMBL" id="LT859958">
    <property type="protein sequence ID" value="SMX53904.1"/>
    <property type="molecule type" value="Genomic_DNA"/>
</dbReference>
<feature type="binding site" evidence="15">
    <location>
        <position position="415"/>
    </location>
    <ligand>
        <name>Zn(2+)</name>
        <dbReference type="ChEBI" id="CHEBI:29105"/>
    </ligand>
</feature>
<dbReference type="InterPro" id="IPR033136">
    <property type="entry name" value="DNA_ligase_CS"/>
</dbReference>
<dbReference type="Gene3D" id="1.10.287.610">
    <property type="entry name" value="Helix hairpin bin"/>
    <property type="match status" value="1"/>
</dbReference>
<dbReference type="CDD" id="cd00114">
    <property type="entry name" value="LIGANc"/>
    <property type="match status" value="1"/>
</dbReference>
<reference evidence="18" key="1">
    <citation type="submission" date="2017-05" db="EMBL/GenBank/DDBJ databases">
        <authorList>
            <person name="Kirkegaard R."/>
            <person name="Mcilroy J S."/>
        </authorList>
    </citation>
    <scope>NUCLEOTIDE SEQUENCE [LARGE SCALE GENOMIC DNA]</scope>
</reference>
<feature type="binding site" evidence="15">
    <location>
        <position position="430"/>
    </location>
    <ligand>
        <name>Zn(2+)</name>
        <dbReference type="ChEBI" id="CHEBI:29105"/>
    </ligand>
</feature>
<dbReference type="HAMAP" id="MF_01588">
    <property type="entry name" value="DNA_ligase_A"/>
    <property type="match status" value="1"/>
</dbReference>
<feature type="binding site" evidence="15">
    <location>
        <position position="318"/>
    </location>
    <ligand>
        <name>NAD(+)</name>
        <dbReference type="ChEBI" id="CHEBI:57540"/>
    </ligand>
</feature>
<dbReference type="InterPro" id="IPR013840">
    <property type="entry name" value="DNAligase_N"/>
</dbReference>
<gene>
    <name evidence="15 17" type="primary">ligA</name>
    <name evidence="17" type="ORF">CFX1CAM_0839</name>
</gene>
<feature type="binding site" evidence="15">
    <location>
        <position position="179"/>
    </location>
    <ligand>
        <name>NAD(+)</name>
        <dbReference type="ChEBI" id="CHEBI:57540"/>
    </ligand>
</feature>
<evidence type="ECO:0000256" key="3">
    <source>
        <dbReference type="ARBA" id="ARBA00013308"/>
    </source>
</evidence>
<sequence length="675" mass="73723">MTPNDLKAEYQALQAEIHYHNYRYHVLNDPVISDPEFDLKLKRLNAIEAAHPEWVTPDSPSQRAGAEPLEQFTKVVHPAPILSLANAFNGEDLRDWLARLTRLDARAEKADFVVEPKLDGLTVVLHYRNGSFVQGATRGNGEVGEDITENLRTIKALPLHIPVSADGPRVPTELVVRGEALITKADFENLNRRLEAEGQKTYLNPRNTAAGSLRQLDSRITAQRPLTLLVYAIVHHEGGDIPTTQWGTLNYLRELGFPVSTASRHCTELEEAIQFCLETDPNAFPYEVDGMVIKINDLILSEQLGVVGKDPRGAIAYKFPAQEVTTQLNDIGVNVGRTGVITPYAILEPVEIGGVIVKQATLHNFDFIKEKDIRVGDRVLVKRAGEVIPYVIGPIVDVRSGDEQPYRVPQNCPSCGEPITNPAGEVAYYCTNSACPAQLVRNLEHFVSRGAMDIVGLGINVGEQLINAGLVKDIADLYRLKKSDLLKLDGFADKKAENLLAAITASKAQPLERLITGLGIRGVGEVAAQALARHFSDLDALGHATQEEIEAIEGFGPNMAASIVEWFSSHENQVVLSKLKESGVWPRAESERVAGQQPLAGLTFVITGTLPTLSRSDAKKLIESRGGKVTGSVSSKTDFLVLGADPGSKLDQARQRGIATLSEDELQQLIKSRSI</sequence>
<dbReference type="SUPFAM" id="SSF47781">
    <property type="entry name" value="RuvA domain 2-like"/>
    <property type="match status" value="1"/>
</dbReference>
<keyword evidence="6 15" id="KW-0479">Metal-binding</keyword>
<dbReference type="GO" id="GO:0006260">
    <property type="term" value="P:DNA replication"/>
    <property type="evidence" value="ECO:0007669"/>
    <property type="project" value="UniProtKB-KW"/>
</dbReference>
<evidence type="ECO:0000313" key="18">
    <source>
        <dbReference type="Proteomes" id="UP000195514"/>
    </source>
</evidence>
<accession>A0A1Y6K2P5</accession>
<dbReference type="SUPFAM" id="SSF56091">
    <property type="entry name" value="DNA ligase/mRNA capping enzyme, catalytic domain"/>
    <property type="match status" value="1"/>
</dbReference>
<evidence type="ECO:0000256" key="6">
    <source>
        <dbReference type="ARBA" id="ARBA00022723"/>
    </source>
</evidence>
<evidence type="ECO:0000313" key="17">
    <source>
        <dbReference type="EMBL" id="SMX53904.1"/>
    </source>
</evidence>
<feature type="binding site" evidence="15">
    <location>
        <position position="294"/>
    </location>
    <ligand>
        <name>NAD(+)</name>
        <dbReference type="ChEBI" id="CHEBI:57540"/>
    </ligand>
</feature>
<evidence type="ECO:0000256" key="15">
    <source>
        <dbReference type="HAMAP-Rule" id="MF_01588"/>
    </source>
</evidence>
<keyword evidence="7 15" id="KW-0227">DNA damage</keyword>
<comment type="similarity">
    <text evidence="14 15">Belongs to the NAD-dependent DNA ligase family. LigA subfamily.</text>
</comment>
<dbReference type="GO" id="GO:0005829">
    <property type="term" value="C:cytosol"/>
    <property type="evidence" value="ECO:0007669"/>
    <property type="project" value="TreeGrafter"/>
</dbReference>
<dbReference type="PROSITE" id="PS01056">
    <property type="entry name" value="DNA_LIGASE_N2"/>
    <property type="match status" value="1"/>
</dbReference>
<keyword evidence="18" id="KW-1185">Reference proteome</keyword>
<dbReference type="Proteomes" id="UP000195514">
    <property type="component" value="Chromosome I"/>
</dbReference>
<feature type="binding site" evidence="15">
    <location>
        <begin position="34"/>
        <end position="38"/>
    </location>
    <ligand>
        <name>NAD(+)</name>
        <dbReference type="ChEBI" id="CHEBI:57540"/>
    </ligand>
</feature>
<feature type="binding site" evidence="15">
    <location>
        <position position="435"/>
    </location>
    <ligand>
        <name>Zn(2+)</name>
        <dbReference type="ChEBI" id="CHEBI:29105"/>
    </ligand>
</feature>
<evidence type="ECO:0000256" key="1">
    <source>
        <dbReference type="ARBA" id="ARBA00004067"/>
    </source>
</evidence>
<evidence type="ECO:0000256" key="13">
    <source>
        <dbReference type="ARBA" id="ARBA00034005"/>
    </source>
</evidence>
<proteinExistence type="inferred from homology"/>
<dbReference type="RefSeq" id="WP_087861811.1">
    <property type="nucleotide sequence ID" value="NZ_LT859958.1"/>
</dbReference>
<dbReference type="Gene3D" id="1.10.150.20">
    <property type="entry name" value="5' to 3' exonuclease, C-terminal subdomain"/>
    <property type="match status" value="2"/>
</dbReference>
<dbReference type="Gene3D" id="3.30.470.30">
    <property type="entry name" value="DNA ligase/mRNA capping enzyme"/>
    <property type="match status" value="1"/>
</dbReference>
<evidence type="ECO:0000256" key="9">
    <source>
        <dbReference type="ARBA" id="ARBA00022842"/>
    </source>
</evidence>
<protein>
    <recommendedName>
        <fullName evidence="3 15">DNA ligase</fullName>
        <ecNumber evidence="2 15">6.5.1.2</ecNumber>
    </recommendedName>
    <alternativeName>
        <fullName evidence="15">Polydeoxyribonucleotide synthase [NAD(+)]</fullName>
    </alternativeName>
</protein>
<dbReference type="EC" id="6.5.1.2" evidence="2 15"/>
<keyword evidence="11 15" id="KW-0234">DNA repair</keyword>
<dbReference type="Pfam" id="PF03120">
    <property type="entry name" value="OB_DNA_ligase"/>
    <property type="match status" value="1"/>
</dbReference>
<dbReference type="InterPro" id="IPR004150">
    <property type="entry name" value="NAD_DNA_ligase_OB"/>
</dbReference>
<dbReference type="GO" id="GO:0003911">
    <property type="term" value="F:DNA ligase (NAD+) activity"/>
    <property type="evidence" value="ECO:0007669"/>
    <property type="project" value="UniProtKB-UniRule"/>
</dbReference>
<evidence type="ECO:0000256" key="14">
    <source>
        <dbReference type="ARBA" id="ARBA00060881"/>
    </source>
</evidence>
<dbReference type="InterPro" id="IPR001357">
    <property type="entry name" value="BRCT_dom"/>
</dbReference>
<dbReference type="FunFam" id="1.10.150.20:FF:000007">
    <property type="entry name" value="DNA ligase"/>
    <property type="match status" value="1"/>
</dbReference>
<evidence type="ECO:0000256" key="12">
    <source>
        <dbReference type="ARBA" id="ARBA00023211"/>
    </source>
</evidence>
<feature type="binding site" evidence="15">
    <location>
        <position position="115"/>
    </location>
    <ligand>
        <name>NAD(+)</name>
        <dbReference type="ChEBI" id="CHEBI:57540"/>
    </ligand>
</feature>
<dbReference type="Pfam" id="PF12826">
    <property type="entry name" value="HHH_2"/>
    <property type="match status" value="1"/>
</dbReference>
<dbReference type="AlphaFoldDB" id="A0A1Y6K2P5"/>
<dbReference type="Pfam" id="PF14520">
    <property type="entry name" value="HHH_5"/>
    <property type="match status" value="1"/>
</dbReference>
<dbReference type="OrthoDB" id="9759736at2"/>
<dbReference type="Gene3D" id="3.40.50.10190">
    <property type="entry name" value="BRCT domain"/>
    <property type="match status" value="1"/>
</dbReference>
<dbReference type="NCBIfam" id="NF005932">
    <property type="entry name" value="PRK07956.1"/>
    <property type="match status" value="1"/>
</dbReference>
<dbReference type="Pfam" id="PF00533">
    <property type="entry name" value="BRCT"/>
    <property type="match status" value="1"/>
</dbReference>
<dbReference type="Gene3D" id="6.20.10.30">
    <property type="match status" value="1"/>
</dbReference>
<keyword evidence="9 15" id="KW-0460">Magnesium</keyword>
<dbReference type="InterPro" id="IPR004149">
    <property type="entry name" value="Znf_DNAligase_C4"/>
</dbReference>
<comment type="catalytic activity">
    <reaction evidence="13 15">
        <text>NAD(+) + (deoxyribonucleotide)n-3'-hydroxyl + 5'-phospho-(deoxyribonucleotide)m = (deoxyribonucleotide)n+m + AMP + beta-nicotinamide D-nucleotide.</text>
        <dbReference type="EC" id="6.5.1.2"/>
    </reaction>
</comment>
<dbReference type="FunFam" id="2.40.50.140:FF:000012">
    <property type="entry name" value="DNA ligase"/>
    <property type="match status" value="1"/>
</dbReference>
<evidence type="ECO:0000256" key="4">
    <source>
        <dbReference type="ARBA" id="ARBA00022598"/>
    </source>
</evidence>
<dbReference type="InterPro" id="IPR010994">
    <property type="entry name" value="RuvA_2-like"/>
</dbReference>
<evidence type="ECO:0000256" key="11">
    <source>
        <dbReference type="ARBA" id="ARBA00023204"/>
    </source>
</evidence>
<dbReference type="PANTHER" id="PTHR23389:SF9">
    <property type="entry name" value="DNA LIGASE"/>
    <property type="match status" value="1"/>
</dbReference>
<dbReference type="InterPro" id="IPR013839">
    <property type="entry name" value="DNAligase_adenylation"/>
</dbReference>
<dbReference type="Pfam" id="PF01653">
    <property type="entry name" value="DNA_ligase_aden"/>
    <property type="match status" value="1"/>
</dbReference>
<keyword evidence="5 15" id="KW-0235">DNA replication</keyword>